<dbReference type="EMBL" id="BKCJ010000141">
    <property type="protein sequence ID" value="GEU30247.1"/>
    <property type="molecule type" value="Genomic_DNA"/>
</dbReference>
<organism evidence="4">
    <name type="scientific">Tanacetum cinerariifolium</name>
    <name type="common">Dalmatian daisy</name>
    <name type="synonym">Chrysanthemum cinerariifolium</name>
    <dbReference type="NCBI Taxonomy" id="118510"/>
    <lineage>
        <taxon>Eukaryota</taxon>
        <taxon>Viridiplantae</taxon>
        <taxon>Streptophyta</taxon>
        <taxon>Embryophyta</taxon>
        <taxon>Tracheophyta</taxon>
        <taxon>Spermatophyta</taxon>
        <taxon>Magnoliopsida</taxon>
        <taxon>eudicotyledons</taxon>
        <taxon>Gunneridae</taxon>
        <taxon>Pentapetalae</taxon>
        <taxon>asterids</taxon>
        <taxon>campanulids</taxon>
        <taxon>Asterales</taxon>
        <taxon>Asteraceae</taxon>
        <taxon>Asteroideae</taxon>
        <taxon>Anthemideae</taxon>
        <taxon>Anthemidinae</taxon>
        <taxon>Tanacetum</taxon>
    </lineage>
</organism>
<dbReference type="PANTHER" id="PTHR48475">
    <property type="entry name" value="RIBONUCLEASE H"/>
    <property type="match status" value="1"/>
</dbReference>
<sequence>MEISLPPGFSTPPQIPNIDTSERLPMTTTVFAATTPENTPSTYHASTSSNPNPMISPSFVKENYKVLESLLRERRRQICNEDLQTGPEYFRKEVEEEEMPKVVGLWRLKQGEMETGQHDTNECRQLRNQIKEAVKSRQLSHLVKGIKKEKKDINAMGIEASTIHGAIKFHTTKGVGIVFLTYESDKVKGGMKKVRDPPPQQAKSGFLAAMWQKKRESLITSIRNKQSLLEGSYQNTSKEEGDEDKTTFFAGEGVFCYRKIPFSLKNAGATYRRLVDKVFHHQIGRNLEAYVNDMVVIVCLEKVVRISLEGDEILWVQEEHGVHLKLVLELLRKEKLYAKFTKSEAVKNWEKYEWGAEREEAFQTLKNDLCDALIYQIGQMMVSTLWIKLFSEYEYEIRYHPAQSEAFKQENVLAERLHGLDQQMEKKEDESLYFIDRIWFHCDDQTQSEMDDLPRGLADTAESVRDAIRFESYVLWAEIRESSLTGLELVQEMTDKVVLVKENPKAARDHQKSYVDYRCKPLEFKVGDHVLLKVMPSCRLRLPEELSSVHDTFYVSTLKKGLADANLHVPLDEIEADKTLHFVKETEVILLVVELIKFRDEIPLSRGDYDTRDLSSYAYSDSLLLTQLCCDDIHDVIPCVSTLAGCDRETEGRPDTKSKKTEISYEWKLYTNGAASCDSSGVGIMLIDPEGKEYTYALRFGFDTTNDEAKYEVLLVGLQIALEVEITSLAIFIDLQLLVNQIKGTYVAKQPTIREYLHKTKEALKGFDSYTIEHIQRNQNLKADALRKLASMTFEHLTKEVLVEVLSKRSIEEKKILQVKTKKGESWMTPIHEHLVSFPLTEDPKESRKIGVKVPQYKLIRGSLYRRSLCTLWLRCVALKQTNDIVKEIHEGSCGFNAEPRSMVVRITKQGYYWPSMHRNATKVIQDGEKCKEQSTIRKIAENSMITTESVWPFSHWGVNILEPLPIAPGGFKFLAIVVEHSMKWVEAKPMTTISRRHAERFVWENRVPRTISSKDEKHFQEGIFAYLFKGLKERIIDYLDADEDITLVNDQEMFDADRVLQGEKVVIKQEVVADKEPIVDVAYVSAAATTVTIDDITLAKALKALKTSKPKIRGIFIKDHEEPKESRTTIISSKKSKENGKAKMIEELVKLKKKDQMLCDKEVARKLQEEINEEERLAERLQAEEQQELNKEEKAKLFMELLEKRRKFFAGKRAEEKRNRPPMKSQQRVNTFVDYTNELMEESSKKVEAEITQEESLKRAGNELEQETAKKQKIVDDKEIANLKQLVKIIPKEDIAYDDLPLVVKTLIVD</sequence>
<dbReference type="Pfam" id="PF13456">
    <property type="entry name" value="RVT_3"/>
    <property type="match status" value="1"/>
</dbReference>
<reference evidence="4" key="1">
    <citation type="journal article" date="2019" name="Sci. Rep.">
        <title>Draft genome of Tanacetum cinerariifolium, the natural source of mosquito coil.</title>
        <authorList>
            <person name="Yamashiro T."/>
            <person name="Shiraishi A."/>
            <person name="Satake H."/>
            <person name="Nakayama K."/>
        </authorList>
    </citation>
    <scope>NUCLEOTIDE SEQUENCE</scope>
</reference>
<evidence type="ECO:0000256" key="1">
    <source>
        <dbReference type="SAM" id="Coils"/>
    </source>
</evidence>
<dbReference type="InterPro" id="IPR036397">
    <property type="entry name" value="RNaseH_sf"/>
</dbReference>
<name>A0A6L2J1B0_TANCI</name>
<dbReference type="Gene3D" id="3.10.10.10">
    <property type="entry name" value="HIV Type 1 Reverse Transcriptase, subunit A, domain 1"/>
    <property type="match status" value="1"/>
</dbReference>
<proteinExistence type="predicted"/>
<accession>A0A6L2J1B0</accession>
<dbReference type="SUPFAM" id="SSF53098">
    <property type="entry name" value="Ribonuclease H-like"/>
    <property type="match status" value="1"/>
</dbReference>
<evidence type="ECO:0000259" key="3">
    <source>
        <dbReference type="Pfam" id="PF13456"/>
    </source>
</evidence>
<keyword evidence="4" id="KW-0695">RNA-directed DNA polymerase</keyword>
<evidence type="ECO:0000256" key="2">
    <source>
        <dbReference type="SAM" id="MobiDB-lite"/>
    </source>
</evidence>
<dbReference type="Gene3D" id="3.30.70.270">
    <property type="match status" value="1"/>
</dbReference>
<evidence type="ECO:0000313" key="4">
    <source>
        <dbReference type="EMBL" id="GEU30247.1"/>
    </source>
</evidence>
<dbReference type="Gene3D" id="3.30.420.10">
    <property type="entry name" value="Ribonuclease H-like superfamily/Ribonuclease H"/>
    <property type="match status" value="2"/>
</dbReference>
<feature type="domain" description="RNase H type-1" evidence="3">
    <location>
        <begin position="678"/>
        <end position="788"/>
    </location>
</feature>
<dbReference type="InterPro" id="IPR012337">
    <property type="entry name" value="RNaseH-like_sf"/>
</dbReference>
<dbReference type="Gene3D" id="1.10.340.70">
    <property type="match status" value="1"/>
</dbReference>
<dbReference type="InterPro" id="IPR043502">
    <property type="entry name" value="DNA/RNA_pol_sf"/>
</dbReference>
<keyword evidence="4" id="KW-0548">Nucleotidyltransferase</keyword>
<dbReference type="GO" id="GO:0004523">
    <property type="term" value="F:RNA-DNA hybrid ribonuclease activity"/>
    <property type="evidence" value="ECO:0007669"/>
    <property type="project" value="InterPro"/>
</dbReference>
<dbReference type="InterPro" id="IPR043128">
    <property type="entry name" value="Rev_trsase/Diguanyl_cyclase"/>
</dbReference>
<keyword evidence="1" id="KW-0175">Coiled coil</keyword>
<comment type="caution">
    <text evidence="4">The sequence shown here is derived from an EMBL/GenBank/DDBJ whole genome shotgun (WGS) entry which is preliminary data.</text>
</comment>
<dbReference type="GO" id="GO:0003964">
    <property type="term" value="F:RNA-directed DNA polymerase activity"/>
    <property type="evidence" value="ECO:0007669"/>
    <property type="project" value="UniProtKB-KW"/>
</dbReference>
<dbReference type="SUPFAM" id="SSF56672">
    <property type="entry name" value="DNA/RNA polymerases"/>
    <property type="match status" value="1"/>
</dbReference>
<keyword evidence="4" id="KW-0808">Transferase</keyword>
<dbReference type="PANTHER" id="PTHR48475:SF2">
    <property type="entry name" value="RIBONUCLEASE H"/>
    <property type="match status" value="1"/>
</dbReference>
<feature type="coiled-coil region" evidence="1">
    <location>
        <begin position="1135"/>
        <end position="1195"/>
    </location>
</feature>
<dbReference type="CDD" id="cd09279">
    <property type="entry name" value="RNase_HI_like"/>
    <property type="match status" value="1"/>
</dbReference>
<gene>
    <name evidence="4" type="ORF">Tci_002225</name>
</gene>
<dbReference type="InterPro" id="IPR002156">
    <property type="entry name" value="RNaseH_domain"/>
</dbReference>
<feature type="compositionally biased region" description="Polar residues" evidence="2">
    <location>
        <begin position="26"/>
        <end position="55"/>
    </location>
</feature>
<feature type="region of interest" description="Disordered" evidence="2">
    <location>
        <begin position="1"/>
        <end position="56"/>
    </location>
</feature>
<dbReference type="GO" id="GO:0003676">
    <property type="term" value="F:nucleic acid binding"/>
    <property type="evidence" value="ECO:0007669"/>
    <property type="project" value="InterPro"/>
</dbReference>
<protein>
    <submittedName>
        <fullName evidence="4">Reverse transcriptase domain-containing protein</fullName>
    </submittedName>
</protein>